<sequence>MKQHLYQVIVKWVGNLGSGTSSYTTYGRDFIVSAPHKPNILGSSDPAFRGDKTRWNPEDMLLASISACHKLWYLHFCAVNNIVVLEYCDEAIAVMDEGSSEQAGRFLSATLKPRVRISKESDVDKALALHKNAHQACFIANSLNFPVKCEATIEKDSI</sequence>
<dbReference type="Gene3D" id="3.30.300.20">
    <property type="match status" value="1"/>
</dbReference>
<dbReference type="EMBL" id="CP029206">
    <property type="protein sequence ID" value="AWI50283.1"/>
    <property type="molecule type" value="Genomic_DNA"/>
</dbReference>
<dbReference type="InterPro" id="IPR015946">
    <property type="entry name" value="KH_dom-like_a/b"/>
</dbReference>
<dbReference type="Pfam" id="PF02566">
    <property type="entry name" value="OsmC"/>
    <property type="match status" value="1"/>
</dbReference>
<proteinExistence type="predicted"/>
<dbReference type="InterPro" id="IPR052707">
    <property type="entry name" value="OsmC_Ohr_Peroxiredoxin"/>
</dbReference>
<name>A0A2U8FH32_9PAST</name>
<dbReference type="PANTHER" id="PTHR42830:SF2">
    <property type="entry name" value="OSMC_OHR FAMILY PROTEIN"/>
    <property type="match status" value="1"/>
</dbReference>
<dbReference type="Proteomes" id="UP000244920">
    <property type="component" value="Chromosome"/>
</dbReference>
<keyword evidence="2" id="KW-1185">Reference proteome</keyword>
<dbReference type="SUPFAM" id="SSF82784">
    <property type="entry name" value="OsmC-like"/>
    <property type="match status" value="1"/>
</dbReference>
<evidence type="ECO:0000313" key="1">
    <source>
        <dbReference type="EMBL" id="AWI50283.1"/>
    </source>
</evidence>
<organism evidence="1 2">
    <name type="scientific">Actinobacillus porcitonsillarum</name>
    <dbReference type="NCBI Taxonomy" id="189834"/>
    <lineage>
        <taxon>Bacteria</taxon>
        <taxon>Pseudomonadati</taxon>
        <taxon>Pseudomonadota</taxon>
        <taxon>Gammaproteobacteria</taxon>
        <taxon>Pasteurellales</taxon>
        <taxon>Pasteurellaceae</taxon>
        <taxon>Actinobacillus</taxon>
    </lineage>
</organism>
<dbReference type="KEGG" id="apor:DDU33_01635"/>
<dbReference type="PANTHER" id="PTHR42830">
    <property type="entry name" value="OSMOTICALLY INDUCIBLE FAMILY PROTEIN"/>
    <property type="match status" value="1"/>
</dbReference>
<accession>A0A2U8FH32</accession>
<dbReference type="AlphaFoldDB" id="A0A2U8FH32"/>
<dbReference type="RefSeq" id="WP_005820388.1">
    <property type="nucleotide sequence ID" value="NZ_CP029206.1"/>
</dbReference>
<dbReference type="InterPro" id="IPR036102">
    <property type="entry name" value="OsmC/Ohrsf"/>
</dbReference>
<evidence type="ECO:0000313" key="2">
    <source>
        <dbReference type="Proteomes" id="UP000244920"/>
    </source>
</evidence>
<dbReference type="InterPro" id="IPR003718">
    <property type="entry name" value="OsmC/Ohr_fam"/>
</dbReference>
<protein>
    <submittedName>
        <fullName evidence="1">Peroxiredoxin</fullName>
    </submittedName>
</protein>
<reference evidence="2" key="1">
    <citation type="submission" date="2018-05" db="EMBL/GenBank/DDBJ databases">
        <title>Complete genome sequence of Actinobacillus porcitonsillarum reference strain 9953L55 (CCUG 46996).</title>
        <authorList>
            <person name="Dona V."/>
            <person name="Perreten V."/>
        </authorList>
    </citation>
    <scope>NUCLEOTIDE SEQUENCE [LARGE SCALE GENOMIC DNA]</scope>
    <source>
        <strain evidence="2">9953L55</strain>
    </source>
</reference>
<gene>
    <name evidence="1" type="ORF">DDU33_01635</name>
</gene>